<dbReference type="RefSeq" id="WP_143185177.1">
    <property type="nucleotide sequence ID" value="NZ_FQYR01000008.1"/>
</dbReference>
<dbReference type="PROSITE" id="PS50011">
    <property type="entry name" value="PROTEIN_KINASE_DOM"/>
    <property type="match status" value="1"/>
</dbReference>
<feature type="transmembrane region" description="Helical" evidence="7">
    <location>
        <begin position="515"/>
        <end position="533"/>
    </location>
</feature>
<proteinExistence type="predicted"/>
<dbReference type="CDD" id="cd14014">
    <property type="entry name" value="STKc_PknB_like"/>
    <property type="match status" value="1"/>
</dbReference>
<dbReference type="Gene3D" id="3.30.200.20">
    <property type="entry name" value="Phosphorylase Kinase, domain 1"/>
    <property type="match status" value="1"/>
</dbReference>
<dbReference type="PROSITE" id="PS00108">
    <property type="entry name" value="PROTEIN_KINASE_ST"/>
    <property type="match status" value="1"/>
</dbReference>
<evidence type="ECO:0000256" key="2">
    <source>
        <dbReference type="ARBA" id="ARBA00022741"/>
    </source>
</evidence>
<keyword evidence="7" id="KW-1133">Transmembrane helix</keyword>
<dbReference type="AlphaFoldDB" id="A0A1M6RLS6"/>
<sequence>MSTRHQIIEQLGSGGFGTVYRAKDTQLNREIAIKRLKATEGSNRSELMSTLLEEAKILAALRHPNIVTIFDIQSTDEHAEIIMELVKGITVEQLIKRHLLLARDFSFIATQILSALSVAHKHSVLHCDLKPSNLMLCATQGDNYEVKIVDFGMSPSASNITGQTTKIIGSIYFMAPEQLDKGEVSVQTDVYSLGCLFYYMLTGAHPFDGDTTVQVMASHMLGNYKPITTIRKDLPHELCDWVEKHISKNPEDRFQSCKDALNALIKLNVECPTEAFKLEASSKSKRASLDVRPITTSSLAPEESKKAKTGNEKDSEFVLPPHAAQLAEKHQKVEFNEVKKPLPSAPKEPKALAEQVIRIAPNSIWYFTIKGQRRGPIPIESLGGLIENGQLREEDSVWHPAYDDWCKVQDCEELKPYLDKVKEANKPDTASLFSRLFKNKSKPETSDQPSSGILSSCASIVSIELLIIFFGTLVCGAYIWYKPDLWQFGTAVFGITLFCFGYFKLKLAEGRTDLLWLIAGISLPVFGDLLYTLTHLKMGAKSFLLMLLGMSLLLYIAIQSDLFHMISISTS</sequence>
<dbReference type="Pfam" id="PF14237">
    <property type="entry name" value="GYF_2"/>
    <property type="match status" value="1"/>
</dbReference>
<evidence type="ECO:0000256" key="6">
    <source>
        <dbReference type="SAM" id="MobiDB-lite"/>
    </source>
</evidence>
<keyword evidence="4 5" id="KW-0067">ATP-binding</keyword>
<dbReference type="PROSITE" id="PS00107">
    <property type="entry name" value="PROTEIN_KINASE_ATP"/>
    <property type="match status" value="1"/>
</dbReference>
<dbReference type="InterPro" id="IPR000719">
    <property type="entry name" value="Prot_kinase_dom"/>
</dbReference>
<keyword evidence="1" id="KW-0808">Transferase</keyword>
<dbReference type="SMART" id="SM00220">
    <property type="entry name" value="S_TKc"/>
    <property type="match status" value="1"/>
</dbReference>
<evidence type="ECO:0000259" key="8">
    <source>
        <dbReference type="PROSITE" id="PS50011"/>
    </source>
</evidence>
<dbReference type="GO" id="GO:0005524">
    <property type="term" value="F:ATP binding"/>
    <property type="evidence" value="ECO:0007669"/>
    <property type="project" value="UniProtKB-UniRule"/>
</dbReference>
<dbReference type="InterPro" id="IPR025640">
    <property type="entry name" value="GYF_2"/>
</dbReference>
<accession>A0A1M6RLS6</accession>
<feature type="binding site" evidence="5">
    <location>
        <position position="34"/>
    </location>
    <ligand>
        <name>ATP</name>
        <dbReference type="ChEBI" id="CHEBI:30616"/>
    </ligand>
</feature>
<evidence type="ECO:0000313" key="9">
    <source>
        <dbReference type="EMBL" id="SHK33308.1"/>
    </source>
</evidence>
<evidence type="ECO:0000256" key="4">
    <source>
        <dbReference type="ARBA" id="ARBA00022840"/>
    </source>
</evidence>
<keyword evidence="3 9" id="KW-0418">Kinase</keyword>
<dbReference type="STRING" id="1123071.SAMN02745181_3633"/>
<dbReference type="Pfam" id="PF00069">
    <property type="entry name" value="Pkinase"/>
    <property type="match status" value="1"/>
</dbReference>
<dbReference type="InterPro" id="IPR017441">
    <property type="entry name" value="Protein_kinase_ATP_BS"/>
</dbReference>
<gene>
    <name evidence="9" type="ORF">SAMN02745181_3633</name>
</gene>
<dbReference type="InParanoid" id="A0A1M6RLS6"/>
<feature type="transmembrane region" description="Helical" evidence="7">
    <location>
        <begin position="485"/>
        <end position="503"/>
    </location>
</feature>
<dbReference type="GO" id="GO:0004674">
    <property type="term" value="F:protein serine/threonine kinase activity"/>
    <property type="evidence" value="ECO:0007669"/>
    <property type="project" value="UniProtKB-KW"/>
</dbReference>
<dbReference type="InterPro" id="IPR011009">
    <property type="entry name" value="Kinase-like_dom_sf"/>
</dbReference>
<evidence type="ECO:0000256" key="1">
    <source>
        <dbReference type="ARBA" id="ARBA00022679"/>
    </source>
</evidence>
<organism evidence="9 10">
    <name type="scientific">Rubritalea squalenifaciens DSM 18772</name>
    <dbReference type="NCBI Taxonomy" id="1123071"/>
    <lineage>
        <taxon>Bacteria</taxon>
        <taxon>Pseudomonadati</taxon>
        <taxon>Verrucomicrobiota</taxon>
        <taxon>Verrucomicrobiia</taxon>
        <taxon>Verrucomicrobiales</taxon>
        <taxon>Rubritaleaceae</taxon>
        <taxon>Rubritalea</taxon>
    </lineage>
</organism>
<keyword evidence="9" id="KW-0723">Serine/threonine-protein kinase</keyword>
<reference evidence="9 10" key="1">
    <citation type="submission" date="2016-11" db="EMBL/GenBank/DDBJ databases">
        <authorList>
            <person name="Jaros S."/>
            <person name="Januszkiewicz K."/>
            <person name="Wedrychowicz H."/>
        </authorList>
    </citation>
    <scope>NUCLEOTIDE SEQUENCE [LARGE SCALE GENOMIC DNA]</scope>
    <source>
        <strain evidence="9 10">DSM 18772</strain>
    </source>
</reference>
<dbReference type="OrthoDB" id="6111975at2"/>
<feature type="domain" description="Protein kinase" evidence="8">
    <location>
        <begin position="5"/>
        <end position="265"/>
    </location>
</feature>
<dbReference type="Gene3D" id="1.10.510.10">
    <property type="entry name" value="Transferase(Phosphotransferase) domain 1"/>
    <property type="match status" value="1"/>
</dbReference>
<dbReference type="PANTHER" id="PTHR43289">
    <property type="entry name" value="MITOGEN-ACTIVATED PROTEIN KINASE KINASE KINASE 20-RELATED"/>
    <property type="match status" value="1"/>
</dbReference>
<feature type="compositionally biased region" description="Basic and acidic residues" evidence="6">
    <location>
        <begin position="302"/>
        <end position="313"/>
    </location>
</feature>
<dbReference type="SUPFAM" id="SSF56112">
    <property type="entry name" value="Protein kinase-like (PK-like)"/>
    <property type="match status" value="1"/>
</dbReference>
<evidence type="ECO:0000313" key="10">
    <source>
        <dbReference type="Proteomes" id="UP000184510"/>
    </source>
</evidence>
<keyword evidence="7" id="KW-0472">Membrane</keyword>
<dbReference type="PANTHER" id="PTHR43289:SF6">
    <property type="entry name" value="SERINE_THREONINE-PROTEIN KINASE NEKL-3"/>
    <property type="match status" value="1"/>
</dbReference>
<evidence type="ECO:0000256" key="5">
    <source>
        <dbReference type="PROSITE-ProRule" id="PRU10141"/>
    </source>
</evidence>
<keyword evidence="10" id="KW-1185">Reference proteome</keyword>
<keyword evidence="7" id="KW-0812">Transmembrane</keyword>
<feature type="transmembrane region" description="Helical" evidence="7">
    <location>
        <begin position="539"/>
        <end position="558"/>
    </location>
</feature>
<protein>
    <submittedName>
        <fullName evidence="9">Serine/threonine protein kinase</fullName>
    </submittedName>
</protein>
<evidence type="ECO:0000256" key="3">
    <source>
        <dbReference type="ARBA" id="ARBA00022777"/>
    </source>
</evidence>
<feature type="region of interest" description="Disordered" evidence="6">
    <location>
        <begin position="287"/>
        <end position="313"/>
    </location>
</feature>
<name>A0A1M6RLS6_9BACT</name>
<dbReference type="EMBL" id="FQYR01000008">
    <property type="protein sequence ID" value="SHK33308.1"/>
    <property type="molecule type" value="Genomic_DNA"/>
</dbReference>
<keyword evidence="2 5" id="KW-0547">Nucleotide-binding</keyword>
<dbReference type="InterPro" id="IPR008271">
    <property type="entry name" value="Ser/Thr_kinase_AS"/>
</dbReference>
<feature type="transmembrane region" description="Helical" evidence="7">
    <location>
        <begin position="452"/>
        <end position="479"/>
    </location>
</feature>
<evidence type="ECO:0000256" key="7">
    <source>
        <dbReference type="SAM" id="Phobius"/>
    </source>
</evidence>
<dbReference type="Proteomes" id="UP000184510">
    <property type="component" value="Unassembled WGS sequence"/>
</dbReference>